<evidence type="ECO:0000313" key="9">
    <source>
        <dbReference type="Proteomes" id="UP000283530"/>
    </source>
</evidence>
<evidence type="ECO:0000256" key="3">
    <source>
        <dbReference type="ARBA" id="ARBA00022448"/>
    </source>
</evidence>
<dbReference type="GO" id="GO:0005743">
    <property type="term" value="C:mitochondrial inner membrane"/>
    <property type="evidence" value="ECO:0007669"/>
    <property type="project" value="UniProtKB-SubCell"/>
</dbReference>
<dbReference type="GO" id="GO:1990547">
    <property type="term" value="P:mitochondrial phosphate ion transmembrane transport"/>
    <property type="evidence" value="ECO:0007669"/>
    <property type="project" value="InterPro"/>
</dbReference>
<gene>
    <name evidence="8" type="ORF">CKAN_01963600</name>
</gene>
<keyword evidence="6" id="KW-0472">Membrane</keyword>
<reference evidence="8 9" key="1">
    <citation type="journal article" date="2019" name="Nat. Plants">
        <title>Stout camphor tree genome fills gaps in understanding of flowering plant genome evolution.</title>
        <authorList>
            <person name="Chaw S.M."/>
            <person name="Liu Y.C."/>
            <person name="Wu Y.W."/>
            <person name="Wang H.Y."/>
            <person name="Lin C.I."/>
            <person name="Wu C.S."/>
            <person name="Ke H.M."/>
            <person name="Chang L.Y."/>
            <person name="Hsu C.Y."/>
            <person name="Yang H.T."/>
            <person name="Sudianto E."/>
            <person name="Hsu M.H."/>
            <person name="Wu K.P."/>
            <person name="Wang L.N."/>
            <person name="Leebens-Mack J.H."/>
            <person name="Tsai I.J."/>
        </authorList>
    </citation>
    <scope>NUCLEOTIDE SEQUENCE [LARGE SCALE GENOMIC DNA]</scope>
    <source>
        <strain evidence="9">cv. Chaw 1501</strain>
        <tissue evidence="8">Young leaves</tissue>
    </source>
</reference>
<accession>A0A443PIF4</accession>
<comment type="caution">
    <text evidence="8">The sequence shown here is derived from an EMBL/GenBank/DDBJ whole genome shotgun (WGS) entry which is preliminary data.</text>
</comment>
<evidence type="ECO:0000256" key="6">
    <source>
        <dbReference type="ARBA" id="ARBA00022989"/>
    </source>
</evidence>
<comment type="subcellular location">
    <subcellularLocation>
        <location evidence="1">Mitochondrion inner membrane</location>
        <topology evidence="1">Multi-pass membrane protein</topology>
    </subcellularLocation>
</comment>
<name>A0A443PIF4_9MAGN</name>
<sequence>MAFQSYMRQMDCLGTNCNPGFFFVLQGACSALGLEPAIRYCLCCDVAVSMLMFSTFEQTVDILYRDVIGRRKEDCSRAQQLGVTCVAGYAAGAIGTVVKSCRQHCCLSL</sequence>
<keyword evidence="6" id="KW-0812">Transmembrane</keyword>
<organism evidence="8 9">
    <name type="scientific">Cinnamomum micranthum f. kanehirae</name>
    <dbReference type="NCBI Taxonomy" id="337451"/>
    <lineage>
        <taxon>Eukaryota</taxon>
        <taxon>Viridiplantae</taxon>
        <taxon>Streptophyta</taxon>
        <taxon>Embryophyta</taxon>
        <taxon>Tracheophyta</taxon>
        <taxon>Spermatophyta</taxon>
        <taxon>Magnoliopsida</taxon>
        <taxon>Magnoliidae</taxon>
        <taxon>Laurales</taxon>
        <taxon>Lauraceae</taxon>
        <taxon>Cinnamomum</taxon>
    </lineage>
</organism>
<dbReference type="STRING" id="337451.A0A443PIF4"/>
<keyword evidence="4" id="KW-0677">Repeat</keyword>
<dbReference type="OrthoDB" id="427452at2759"/>
<keyword evidence="5" id="KW-0999">Mitochondrion inner membrane</keyword>
<evidence type="ECO:0000256" key="1">
    <source>
        <dbReference type="ARBA" id="ARBA00004448"/>
    </source>
</evidence>
<keyword evidence="7" id="KW-0496">Mitochondrion</keyword>
<dbReference type="Proteomes" id="UP000283530">
    <property type="component" value="Unassembled WGS sequence"/>
</dbReference>
<evidence type="ECO:0000256" key="5">
    <source>
        <dbReference type="ARBA" id="ARBA00022792"/>
    </source>
</evidence>
<keyword evidence="3" id="KW-0813">Transport</keyword>
<evidence type="ECO:0000256" key="4">
    <source>
        <dbReference type="ARBA" id="ARBA00022737"/>
    </source>
</evidence>
<evidence type="ECO:0000313" key="8">
    <source>
        <dbReference type="EMBL" id="RWR90539.1"/>
    </source>
</evidence>
<proteinExistence type="inferred from homology"/>
<dbReference type="GO" id="GO:0005315">
    <property type="term" value="F:phosphate transmembrane transporter activity"/>
    <property type="evidence" value="ECO:0007669"/>
    <property type="project" value="InterPro"/>
</dbReference>
<evidence type="ECO:0000256" key="7">
    <source>
        <dbReference type="ARBA" id="ARBA00023128"/>
    </source>
</evidence>
<dbReference type="PANTHER" id="PTHR45671:SF4">
    <property type="entry name" value="MITOCHONDRIAL PHOSPHATE CARRIER PROTEIN 1, MITOCHONDRIAL"/>
    <property type="match status" value="1"/>
</dbReference>
<dbReference type="EMBL" id="QPKB01000008">
    <property type="protein sequence ID" value="RWR90539.1"/>
    <property type="molecule type" value="Genomic_DNA"/>
</dbReference>
<keyword evidence="6" id="KW-1133">Transmembrane helix</keyword>
<keyword evidence="9" id="KW-1185">Reference proteome</keyword>
<protein>
    <submittedName>
        <fullName evidence="8">Mitochondrial phosphate carrier protein 1, mitochondrial isoform X1</fullName>
    </submittedName>
</protein>
<dbReference type="InterPro" id="IPR044677">
    <property type="entry name" value="SLC25A3/Pic2/Mir1-like"/>
</dbReference>
<comment type="similarity">
    <text evidence="2">Belongs to the mitochondrial carrier (TC 2.A.29) family.</text>
</comment>
<evidence type="ECO:0000256" key="2">
    <source>
        <dbReference type="ARBA" id="ARBA00006375"/>
    </source>
</evidence>
<dbReference type="PANTHER" id="PTHR45671">
    <property type="entry name" value="SOLUTE CARRIER FAMILY 25 (MITOCHONDRIAL CARRIER PHOSPHATE CARRIER), MEMBER 3, LIKE-RELATED-RELATED"/>
    <property type="match status" value="1"/>
</dbReference>
<dbReference type="AlphaFoldDB" id="A0A443PIF4"/>